<gene>
    <name evidence="1" type="ORF">S01H1_52989</name>
</gene>
<dbReference type="AlphaFoldDB" id="X0W7H0"/>
<organism evidence="1">
    <name type="scientific">marine sediment metagenome</name>
    <dbReference type="NCBI Taxonomy" id="412755"/>
    <lineage>
        <taxon>unclassified sequences</taxon>
        <taxon>metagenomes</taxon>
        <taxon>ecological metagenomes</taxon>
    </lineage>
</organism>
<sequence length="259" mass="28307">EDTNISGQQIVVYSTEPPIQKASELMLEVMSQPNLMGYTLVNPRIQHTLSLVQDDVLAFEDELTGAVGAGKVEILESVPDNTIIIDSEILEASGIGSFEVKVYKNLRPIIPLQTVSLGISPISGENMWEIISTVRQNVDSLKGWLANYIVFKGIKLRWNAVNIACSILSTTPDLMGDILAQVTENTAISMSPMGLVPFNAILIIDISRSMMARDVEVKNIAPAIEGIKAAMESQEIQEFLKHFKPGINIPRRISAAFAA</sequence>
<name>X0W7H0_9ZZZZ</name>
<protein>
    <submittedName>
        <fullName evidence="1">Uncharacterized protein</fullName>
    </submittedName>
</protein>
<feature type="non-terminal residue" evidence="1">
    <location>
        <position position="259"/>
    </location>
</feature>
<feature type="non-terminal residue" evidence="1">
    <location>
        <position position="1"/>
    </location>
</feature>
<comment type="caution">
    <text evidence="1">The sequence shown here is derived from an EMBL/GenBank/DDBJ whole genome shotgun (WGS) entry which is preliminary data.</text>
</comment>
<accession>X0W7H0</accession>
<evidence type="ECO:0000313" key="1">
    <source>
        <dbReference type="EMBL" id="GAG20543.1"/>
    </source>
</evidence>
<reference evidence="1" key="1">
    <citation type="journal article" date="2014" name="Front. Microbiol.">
        <title>High frequency of phylogenetically diverse reductive dehalogenase-homologous genes in deep subseafloor sedimentary metagenomes.</title>
        <authorList>
            <person name="Kawai M."/>
            <person name="Futagami T."/>
            <person name="Toyoda A."/>
            <person name="Takaki Y."/>
            <person name="Nishi S."/>
            <person name="Hori S."/>
            <person name="Arai W."/>
            <person name="Tsubouchi T."/>
            <person name="Morono Y."/>
            <person name="Uchiyama I."/>
            <person name="Ito T."/>
            <person name="Fujiyama A."/>
            <person name="Inagaki F."/>
            <person name="Takami H."/>
        </authorList>
    </citation>
    <scope>NUCLEOTIDE SEQUENCE</scope>
    <source>
        <strain evidence="1">Expedition CK06-06</strain>
    </source>
</reference>
<dbReference type="EMBL" id="BARS01034286">
    <property type="protein sequence ID" value="GAG20543.1"/>
    <property type="molecule type" value="Genomic_DNA"/>
</dbReference>
<proteinExistence type="predicted"/>